<comment type="caution">
    <text evidence="4">The sequence shown here is derived from an EMBL/GenBank/DDBJ whole genome shotgun (WGS) entry which is preliminary data.</text>
</comment>
<keyword evidence="1" id="KW-0677">Repeat</keyword>
<dbReference type="InterPro" id="IPR000225">
    <property type="entry name" value="Armadillo"/>
</dbReference>
<reference evidence="5" key="1">
    <citation type="journal article" date="2024" name="IScience">
        <title>Strigolactones Initiate the Formation of Haustorium-like Structures in Castilleja.</title>
        <authorList>
            <person name="Buerger M."/>
            <person name="Peterson D."/>
            <person name="Chory J."/>
        </authorList>
    </citation>
    <scope>NUCLEOTIDE SEQUENCE [LARGE SCALE GENOMIC DNA]</scope>
</reference>
<proteinExistence type="predicted"/>
<dbReference type="Proteomes" id="UP001632038">
    <property type="component" value="Unassembled WGS sequence"/>
</dbReference>
<dbReference type="AlphaFoldDB" id="A0ABD3CHX1"/>
<name>A0ABD3CHX1_9LAMI</name>
<evidence type="ECO:0000313" key="4">
    <source>
        <dbReference type="EMBL" id="KAL3629172.1"/>
    </source>
</evidence>
<evidence type="ECO:0000256" key="2">
    <source>
        <dbReference type="ARBA" id="ARBA00022786"/>
    </source>
</evidence>
<dbReference type="PROSITE" id="PS50176">
    <property type="entry name" value="ARM_REPEAT"/>
    <property type="match status" value="1"/>
</dbReference>
<dbReference type="PANTHER" id="PTHR23315:SF120">
    <property type="entry name" value="ARM REPEAT SUPERFAMILY PROTEIN"/>
    <property type="match status" value="1"/>
</dbReference>
<keyword evidence="5" id="KW-1185">Reference proteome</keyword>
<dbReference type="SUPFAM" id="SSF48371">
    <property type="entry name" value="ARM repeat"/>
    <property type="match status" value="1"/>
</dbReference>
<keyword evidence="2" id="KW-0833">Ubl conjugation pathway</keyword>
<dbReference type="Gene3D" id="1.25.10.10">
    <property type="entry name" value="Leucine-rich Repeat Variant"/>
    <property type="match status" value="3"/>
</dbReference>
<dbReference type="InterPro" id="IPR011989">
    <property type="entry name" value="ARM-like"/>
</dbReference>
<evidence type="ECO:0000313" key="5">
    <source>
        <dbReference type="Proteomes" id="UP001632038"/>
    </source>
</evidence>
<protein>
    <submittedName>
        <fullName evidence="4">Uncharacterized protein</fullName>
    </submittedName>
</protein>
<evidence type="ECO:0000256" key="3">
    <source>
        <dbReference type="PROSITE-ProRule" id="PRU00259"/>
    </source>
</evidence>
<sequence length="353" mass="38259">MDTAAMAESLQFGEIDVQVSAARGVCKLNSKQKLNLSENGIVIPLVSMLHFQDYESIEAALYALLNLAFGSERRVLRMIVGYEGVNTSKKQNLRGVSVIRFKVGIVKSGGIPALLKVLEWGNASLLELALGLLLTLSSCTANKPRIASSGAVQLLFQLLGSGISYHAKLDCISALDNLSVSTQIVLSDGLISLIQLIFVSDKSSHIAEKAIDLLESLISSSETALNQVSEIEGSIGMLVEAIEDGTMACKESAAAILVKICESCRDRYREMILSEGVVPGLMQLSVNGNRRAREKAKALMLMLRDGPEDESSSSRVMHPRTILFEEVMQRIDRGGRAGSSIEMVEEMIARLRT</sequence>
<accession>A0ABD3CHX1</accession>
<dbReference type="SMART" id="SM00185">
    <property type="entry name" value="ARM"/>
    <property type="match status" value="3"/>
</dbReference>
<dbReference type="PANTHER" id="PTHR23315">
    <property type="entry name" value="U BOX DOMAIN-CONTAINING"/>
    <property type="match status" value="1"/>
</dbReference>
<evidence type="ECO:0000256" key="1">
    <source>
        <dbReference type="ARBA" id="ARBA00022737"/>
    </source>
</evidence>
<dbReference type="Pfam" id="PF00514">
    <property type="entry name" value="Arm"/>
    <property type="match status" value="1"/>
</dbReference>
<dbReference type="InterPro" id="IPR016024">
    <property type="entry name" value="ARM-type_fold"/>
</dbReference>
<gene>
    <name evidence="4" type="ORF">CASFOL_026394</name>
</gene>
<dbReference type="EMBL" id="JAVIJP010000034">
    <property type="protein sequence ID" value="KAL3629172.1"/>
    <property type="molecule type" value="Genomic_DNA"/>
</dbReference>
<feature type="repeat" description="ARM" evidence="3">
    <location>
        <begin position="109"/>
        <end position="151"/>
    </location>
</feature>
<organism evidence="4 5">
    <name type="scientific">Castilleja foliolosa</name>
    <dbReference type="NCBI Taxonomy" id="1961234"/>
    <lineage>
        <taxon>Eukaryota</taxon>
        <taxon>Viridiplantae</taxon>
        <taxon>Streptophyta</taxon>
        <taxon>Embryophyta</taxon>
        <taxon>Tracheophyta</taxon>
        <taxon>Spermatophyta</taxon>
        <taxon>Magnoliopsida</taxon>
        <taxon>eudicotyledons</taxon>
        <taxon>Gunneridae</taxon>
        <taxon>Pentapetalae</taxon>
        <taxon>asterids</taxon>
        <taxon>lamiids</taxon>
        <taxon>Lamiales</taxon>
        <taxon>Orobanchaceae</taxon>
        <taxon>Pedicularideae</taxon>
        <taxon>Castillejinae</taxon>
        <taxon>Castilleja</taxon>
    </lineage>
</organism>